<dbReference type="InterPro" id="IPR036986">
    <property type="entry name" value="S4_RNA-bd_sf"/>
</dbReference>
<dbReference type="InterPro" id="IPR024107">
    <property type="entry name" value="Tyr-tRNA-ligase_bac_1"/>
</dbReference>
<reference evidence="14" key="1">
    <citation type="journal article" date="2015" name="PeerJ">
        <title>First genomic representation of candidate bacterial phylum KSB3 points to enhanced environmental sensing as a trigger of wastewater bulking.</title>
        <authorList>
            <person name="Sekiguchi Y."/>
            <person name="Ohashi A."/>
            <person name="Parks D.H."/>
            <person name="Yamauchi T."/>
            <person name="Tyson G.W."/>
            <person name="Hugenholtz P."/>
        </authorList>
    </citation>
    <scope>NUCLEOTIDE SEQUENCE [LARGE SCALE GENOMIC DNA]</scope>
</reference>
<dbReference type="PROSITE" id="PS00178">
    <property type="entry name" value="AA_TRNA_LIGASE_I"/>
    <property type="match status" value="1"/>
</dbReference>
<dbReference type="InterPro" id="IPR024088">
    <property type="entry name" value="Tyr-tRNA-ligase_bac-type"/>
</dbReference>
<proteinExistence type="inferred from homology"/>
<dbReference type="InterPro" id="IPR002305">
    <property type="entry name" value="aa-tRNA-synth_Ic"/>
</dbReference>
<dbReference type="InterPro" id="IPR014729">
    <property type="entry name" value="Rossmann-like_a/b/a_fold"/>
</dbReference>
<evidence type="ECO:0000259" key="13">
    <source>
        <dbReference type="Pfam" id="PF22421"/>
    </source>
</evidence>
<dbReference type="GO" id="GO:0042803">
    <property type="term" value="F:protein homodimerization activity"/>
    <property type="evidence" value="ECO:0007669"/>
    <property type="project" value="UniProtKB-ARBA"/>
</dbReference>
<name>A0A081C6R3_VECG1</name>
<dbReference type="FunFam" id="3.40.50.620:FF:000008">
    <property type="entry name" value="Tyrosine--tRNA ligase"/>
    <property type="match status" value="1"/>
</dbReference>
<keyword evidence="3 11" id="KW-0436">Ligase</keyword>
<dbReference type="InterPro" id="IPR001412">
    <property type="entry name" value="aa-tRNA-synth_I_CS"/>
</dbReference>
<dbReference type="Gene3D" id="1.10.240.10">
    <property type="entry name" value="Tyrosyl-Transfer RNA Synthetase"/>
    <property type="match status" value="1"/>
</dbReference>
<feature type="binding site" evidence="11">
    <location>
        <position position="175"/>
    </location>
    <ligand>
        <name>L-tyrosine</name>
        <dbReference type="ChEBI" id="CHEBI:58315"/>
    </ligand>
</feature>
<evidence type="ECO:0000256" key="7">
    <source>
        <dbReference type="ARBA" id="ARBA00022917"/>
    </source>
</evidence>
<dbReference type="InterPro" id="IPR054608">
    <property type="entry name" value="SYY-like_C"/>
</dbReference>
<sequence length="423" mass="47497">MQRTVIDELRERGFIFQMTETGVEEAAKNEKLIVYVGFDPTGASLHVGHVIPIMGLAHLQRYGHQPIALIGGGTALIGDPSGKQTERALLPKETIEANAESIKEQMKHFLRFEGENPALMLNNADWLCELNLIDFMRDVGKHFSLGAMLAKDSVKSRLDREQGISVTEFLYALLQSYDFMYLSEHHHCNMQMGGSDQWGNITAGIEYIRRTTGKTAHGVTFPLLTKADGGKFGKTESGAIWLDPNLTSPYEMYQFWLNTDDRDVVKFLKFFTFLPLEHIYELEKEVQNSPEKRNAQKTLAWEFTTLVHGEKAAKAARGASELLFGTTPDDLSEETLAYVEKIIPSSRISRDQMTAGIAMPDVLVHTQLSPSKGEARRLINQGGVYVNNQRRNLDEDLIQADLLLNTAVLLRAGKKKYHLLIAE</sequence>
<dbReference type="GO" id="GO:0005829">
    <property type="term" value="C:cytosol"/>
    <property type="evidence" value="ECO:0007669"/>
    <property type="project" value="TreeGrafter"/>
</dbReference>
<organism evidence="14">
    <name type="scientific">Vecturithrix granuli</name>
    <dbReference type="NCBI Taxonomy" id="1499967"/>
    <lineage>
        <taxon>Bacteria</taxon>
        <taxon>Candidatus Moduliflexota</taxon>
        <taxon>Candidatus Vecturitrichia</taxon>
        <taxon>Candidatus Vecturitrichales</taxon>
        <taxon>Candidatus Vecturitrichaceae</taxon>
        <taxon>Candidatus Vecturithrix</taxon>
    </lineage>
</organism>
<evidence type="ECO:0000256" key="3">
    <source>
        <dbReference type="ARBA" id="ARBA00022598"/>
    </source>
</evidence>
<dbReference type="SUPFAM" id="SSF52374">
    <property type="entry name" value="Nucleotidylyl transferase"/>
    <property type="match status" value="1"/>
</dbReference>
<dbReference type="CDD" id="cd00805">
    <property type="entry name" value="TyrRS_core"/>
    <property type="match status" value="1"/>
</dbReference>
<evidence type="ECO:0000256" key="6">
    <source>
        <dbReference type="ARBA" id="ARBA00022884"/>
    </source>
</evidence>
<dbReference type="PROSITE" id="PS50889">
    <property type="entry name" value="S4"/>
    <property type="match status" value="1"/>
</dbReference>
<comment type="subcellular location">
    <subcellularLocation>
        <location evidence="1 11">Cytoplasm</location>
    </subcellularLocation>
</comment>
<evidence type="ECO:0000313" key="14">
    <source>
        <dbReference type="EMBL" id="GAK60268.1"/>
    </source>
</evidence>
<dbReference type="SUPFAM" id="SSF55174">
    <property type="entry name" value="Alpha-L RNA-binding motif"/>
    <property type="match status" value="1"/>
</dbReference>
<dbReference type="PANTHER" id="PTHR11766:SF0">
    <property type="entry name" value="TYROSINE--TRNA LIGASE, MITOCHONDRIAL"/>
    <property type="match status" value="1"/>
</dbReference>
<keyword evidence="5 11" id="KW-0067">ATP-binding</keyword>
<comment type="subunit">
    <text evidence="11">Homodimer.</text>
</comment>
<dbReference type="Gene3D" id="3.40.50.620">
    <property type="entry name" value="HUPs"/>
    <property type="match status" value="1"/>
</dbReference>
<feature type="short sequence motif" description="'HIGH' region" evidence="11">
    <location>
        <begin position="40"/>
        <end position="49"/>
    </location>
</feature>
<dbReference type="CDD" id="cd00165">
    <property type="entry name" value="S4"/>
    <property type="match status" value="1"/>
</dbReference>
<keyword evidence="7 11" id="KW-0648">Protein biosynthesis</keyword>
<dbReference type="Pfam" id="PF00579">
    <property type="entry name" value="tRNA-synt_1b"/>
    <property type="match status" value="1"/>
</dbReference>
<evidence type="ECO:0000256" key="8">
    <source>
        <dbReference type="ARBA" id="ARBA00023146"/>
    </source>
</evidence>
<dbReference type="FunFam" id="1.10.240.10:FF:000001">
    <property type="entry name" value="Tyrosine--tRNA ligase"/>
    <property type="match status" value="1"/>
</dbReference>
<evidence type="ECO:0000256" key="9">
    <source>
        <dbReference type="ARBA" id="ARBA00048248"/>
    </source>
</evidence>
<feature type="binding site" evidence="11">
    <location>
        <position position="234"/>
    </location>
    <ligand>
        <name>ATP</name>
        <dbReference type="ChEBI" id="CHEBI:30616"/>
    </ligand>
</feature>
<dbReference type="PANTHER" id="PTHR11766">
    <property type="entry name" value="TYROSYL-TRNA SYNTHETASE"/>
    <property type="match status" value="1"/>
</dbReference>
<dbReference type="GO" id="GO:0006437">
    <property type="term" value="P:tyrosyl-tRNA aminoacylation"/>
    <property type="evidence" value="ECO:0007669"/>
    <property type="project" value="UniProtKB-UniRule"/>
</dbReference>
<dbReference type="GO" id="GO:0005524">
    <property type="term" value="F:ATP binding"/>
    <property type="evidence" value="ECO:0007669"/>
    <property type="project" value="UniProtKB-UniRule"/>
</dbReference>
<feature type="short sequence motif" description="'KMSKS' region" evidence="11">
    <location>
        <begin position="231"/>
        <end position="235"/>
    </location>
</feature>
<dbReference type="EMBL" id="DF820472">
    <property type="protein sequence ID" value="GAK60268.1"/>
    <property type="molecule type" value="Genomic_DNA"/>
</dbReference>
<feature type="domain" description="Tyrosine--tRNA ligase SYY-like C-terminal" evidence="13">
    <location>
        <begin position="355"/>
        <end position="420"/>
    </location>
</feature>
<evidence type="ECO:0000256" key="5">
    <source>
        <dbReference type="ARBA" id="ARBA00022840"/>
    </source>
</evidence>
<dbReference type="GO" id="GO:0004831">
    <property type="term" value="F:tyrosine-tRNA ligase activity"/>
    <property type="evidence" value="ECO:0007669"/>
    <property type="project" value="UniProtKB-UniRule"/>
</dbReference>
<feature type="binding site" evidence="11">
    <location>
        <position position="171"/>
    </location>
    <ligand>
        <name>L-tyrosine</name>
        <dbReference type="ChEBI" id="CHEBI:58315"/>
    </ligand>
</feature>
<dbReference type="EC" id="6.1.1.1" evidence="11"/>
<dbReference type="GO" id="GO:0003723">
    <property type="term" value="F:RNA binding"/>
    <property type="evidence" value="ECO:0007669"/>
    <property type="project" value="UniProtKB-KW"/>
</dbReference>
<evidence type="ECO:0000256" key="2">
    <source>
        <dbReference type="ARBA" id="ARBA00022490"/>
    </source>
</evidence>
<evidence type="ECO:0000256" key="12">
    <source>
        <dbReference type="PROSITE-ProRule" id="PRU00182"/>
    </source>
</evidence>
<dbReference type="Proteomes" id="UP000030661">
    <property type="component" value="Unassembled WGS sequence"/>
</dbReference>
<comment type="function">
    <text evidence="11">Catalyzes the attachment of tyrosine to tRNA(Tyr) in a two-step reaction: tyrosine is first activated by ATP to form Tyr-AMP and then transferred to the acceptor end of tRNA(Tyr).</text>
</comment>
<dbReference type="HAMAP" id="MF_02006">
    <property type="entry name" value="Tyr_tRNA_synth_type1"/>
    <property type="match status" value="1"/>
</dbReference>
<protein>
    <recommendedName>
        <fullName evidence="11">Tyrosine--tRNA ligase</fullName>
        <ecNumber evidence="11">6.1.1.1</ecNumber>
    </recommendedName>
    <alternativeName>
        <fullName evidence="11">Tyrosyl-tRNA synthetase</fullName>
        <shortName evidence="11">TyrRS</shortName>
    </alternativeName>
</protein>
<dbReference type="AlphaFoldDB" id="A0A081C6R3"/>
<dbReference type="eggNOG" id="COG0162">
    <property type="taxonomic scope" value="Bacteria"/>
</dbReference>
<evidence type="ECO:0000256" key="1">
    <source>
        <dbReference type="ARBA" id="ARBA00004496"/>
    </source>
</evidence>
<keyword evidence="6 12" id="KW-0694">RNA-binding</keyword>
<evidence type="ECO:0000256" key="11">
    <source>
        <dbReference type="HAMAP-Rule" id="MF_02006"/>
    </source>
</evidence>
<dbReference type="PRINTS" id="PR01040">
    <property type="entry name" value="TRNASYNTHTYR"/>
</dbReference>
<dbReference type="STRING" id="1499967.U27_00159"/>
<evidence type="ECO:0000313" key="15">
    <source>
        <dbReference type="Proteomes" id="UP000030661"/>
    </source>
</evidence>
<keyword evidence="8 11" id="KW-0030">Aminoacyl-tRNA synthetase</keyword>
<dbReference type="InterPro" id="IPR002307">
    <property type="entry name" value="Tyr-tRNA-ligase"/>
</dbReference>
<dbReference type="Gene3D" id="3.10.290.10">
    <property type="entry name" value="RNA-binding S4 domain"/>
    <property type="match status" value="1"/>
</dbReference>
<evidence type="ECO:0000256" key="10">
    <source>
        <dbReference type="ARBA" id="ARBA00060965"/>
    </source>
</evidence>
<keyword evidence="2 11" id="KW-0963">Cytoplasm</keyword>
<feature type="binding site" evidence="11">
    <location>
        <position position="35"/>
    </location>
    <ligand>
        <name>L-tyrosine</name>
        <dbReference type="ChEBI" id="CHEBI:58315"/>
    </ligand>
</feature>
<comment type="similarity">
    <text evidence="10 11">Belongs to the class-I aminoacyl-tRNA synthetase family. TyrS type 1 subfamily.</text>
</comment>
<dbReference type="Pfam" id="PF22421">
    <property type="entry name" value="SYY_C-terminal"/>
    <property type="match status" value="1"/>
</dbReference>
<keyword evidence="4 11" id="KW-0547">Nucleotide-binding</keyword>
<gene>
    <name evidence="11" type="primary">tyrS</name>
    <name evidence="14" type="ORF">U27_00159</name>
</gene>
<keyword evidence="15" id="KW-1185">Reference proteome</keyword>
<accession>A0A081C6R3</accession>
<evidence type="ECO:0000256" key="4">
    <source>
        <dbReference type="ARBA" id="ARBA00022741"/>
    </source>
</evidence>
<dbReference type="HOGENOM" id="CLU_024003_0_3_0"/>
<dbReference type="NCBIfam" id="TIGR00234">
    <property type="entry name" value="tyrS"/>
    <property type="match status" value="1"/>
</dbReference>
<comment type="catalytic activity">
    <reaction evidence="9 11">
        <text>tRNA(Tyr) + L-tyrosine + ATP = L-tyrosyl-tRNA(Tyr) + AMP + diphosphate + H(+)</text>
        <dbReference type="Rhea" id="RHEA:10220"/>
        <dbReference type="Rhea" id="RHEA-COMP:9706"/>
        <dbReference type="Rhea" id="RHEA-COMP:9707"/>
        <dbReference type="ChEBI" id="CHEBI:15378"/>
        <dbReference type="ChEBI" id="CHEBI:30616"/>
        <dbReference type="ChEBI" id="CHEBI:33019"/>
        <dbReference type="ChEBI" id="CHEBI:58315"/>
        <dbReference type="ChEBI" id="CHEBI:78442"/>
        <dbReference type="ChEBI" id="CHEBI:78536"/>
        <dbReference type="ChEBI" id="CHEBI:456215"/>
        <dbReference type="EC" id="6.1.1.1"/>
    </reaction>
</comment>